<protein>
    <submittedName>
        <fullName evidence="2">Uncharacterized protein</fullName>
    </submittedName>
</protein>
<dbReference type="AlphaFoldDB" id="A0A843VYA4"/>
<evidence type="ECO:0000313" key="3">
    <source>
        <dbReference type="Proteomes" id="UP000652761"/>
    </source>
</evidence>
<feature type="region of interest" description="Disordered" evidence="1">
    <location>
        <begin position="1"/>
        <end position="24"/>
    </location>
</feature>
<comment type="caution">
    <text evidence="2">The sequence shown here is derived from an EMBL/GenBank/DDBJ whole genome shotgun (WGS) entry which is preliminary data.</text>
</comment>
<evidence type="ECO:0000256" key="1">
    <source>
        <dbReference type="SAM" id="MobiDB-lite"/>
    </source>
</evidence>
<sequence length="62" mass="6898">MAEKSPKGAEVQGGPSAAEKIAERPLKGAETVEIPWLWGKIAEMPLPLERWLKYSNLGENYM</sequence>
<evidence type="ECO:0000313" key="2">
    <source>
        <dbReference type="EMBL" id="MQM01889.1"/>
    </source>
</evidence>
<accession>A0A843VYA4</accession>
<gene>
    <name evidence="2" type="ORF">Taro_034652</name>
</gene>
<proteinExistence type="predicted"/>
<dbReference type="Proteomes" id="UP000652761">
    <property type="component" value="Unassembled WGS sequence"/>
</dbReference>
<reference evidence="2" key="1">
    <citation type="submission" date="2017-07" db="EMBL/GenBank/DDBJ databases">
        <title>Taro Niue Genome Assembly and Annotation.</title>
        <authorList>
            <person name="Atibalentja N."/>
            <person name="Keating K."/>
            <person name="Fields C.J."/>
        </authorList>
    </citation>
    <scope>NUCLEOTIDE SEQUENCE</scope>
    <source>
        <strain evidence="2">Niue_2</strain>
        <tissue evidence="2">Leaf</tissue>
    </source>
</reference>
<organism evidence="2 3">
    <name type="scientific">Colocasia esculenta</name>
    <name type="common">Wild taro</name>
    <name type="synonym">Arum esculentum</name>
    <dbReference type="NCBI Taxonomy" id="4460"/>
    <lineage>
        <taxon>Eukaryota</taxon>
        <taxon>Viridiplantae</taxon>
        <taxon>Streptophyta</taxon>
        <taxon>Embryophyta</taxon>
        <taxon>Tracheophyta</taxon>
        <taxon>Spermatophyta</taxon>
        <taxon>Magnoliopsida</taxon>
        <taxon>Liliopsida</taxon>
        <taxon>Araceae</taxon>
        <taxon>Aroideae</taxon>
        <taxon>Colocasieae</taxon>
        <taxon>Colocasia</taxon>
    </lineage>
</organism>
<dbReference type="EMBL" id="NMUH01002752">
    <property type="protein sequence ID" value="MQM01889.1"/>
    <property type="molecule type" value="Genomic_DNA"/>
</dbReference>
<keyword evidence="3" id="KW-1185">Reference proteome</keyword>
<name>A0A843VYA4_COLES</name>